<feature type="region of interest" description="Disordered" evidence="2">
    <location>
        <begin position="392"/>
        <end position="439"/>
    </location>
</feature>
<dbReference type="PANTHER" id="PTHR11328:SF28">
    <property type="entry name" value="MAJOR FACILITATOR SUPERFAMILY DOMAIN-CONTAINING PROTEIN 12"/>
    <property type="match status" value="1"/>
</dbReference>
<feature type="transmembrane region" description="Helical" evidence="3">
    <location>
        <begin position="161"/>
        <end position="183"/>
    </location>
</feature>
<dbReference type="RefSeq" id="XP_031561717.1">
    <property type="nucleotide sequence ID" value="XM_031705857.1"/>
</dbReference>
<comment type="similarity">
    <text evidence="1">Belongs to the major facilitator superfamily.</text>
</comment>
<dbReference type="GO" id="GO:0015293">
    <property type="term" value="F:symporter activity"/>
    <property type="evidence" value="ECO:0007669"/>
    <property type="project" value="InterPro"/>
</dbReference>
<dbReference type="PANTHER" id="PTHR11328">
    <property type="entry name" value="MAJOR FACILITATOR SUPERFAMILY DOMAIN-CONTAINING PROTEIN"/>
    <property type="match status" value="1"/>
</dbReference>
<proteinExistence type="inferred from homology"/>
<reference evidence="5" key="1">
    <citation type="submission" date="2025-08" db="UniProtKB">
        <authorList>
            <consortium name="RefSeq"/>
        </authorList>
    </citation>
    <scope>IDENTIFICATION</scope>
    <source>
        <tissue evidence="5">Tentacle</tissue>
    </source>
</reference>
<feature type="transmembrane region" description="Helical" evidence="3">
    <location>
        <begin position="626"/>
        <end position="644"/>
    </location>
</feature>
<dbReference type="InterPro" id="IPR039672">
    <property type="entry name" value="MFS_2"/>
</dbReference>
<dbReference type="OrthoDB" id="5953297at2759"/>
<protein>
    <submittedName>
        <fullName evidence="5">Uncharacterized protein LOC116297596</fullName>
    </submittedName>
</protein>
<keyword evidence="3" id="KW-1133">Transmembrane helix</keyword>
<gene>
    <name evidence="5" type="primary">LOC116297596</name>
</gene>
<evidence type="ECO:0000313" key="5">
    <source>
        <dbReference type="RefSeq" id="XP_031561717.1"/>
    </source>
</evidence>
<evidence type="ECO:0000313" key="4">
    <source>
        <dbReference type="Proteomes" id="UP000515163"/>
    </source>
</evidence>
<dbReference type="KEGG" id="aten:116297596"/>
<feature type="transmembrane region" description="Helical" evidence="3">
    <location>
        <begin position="759"/>
        <end position="780"/>
    </location>
</feature>
<feature type="region of interest" description="Disordered" evidence="2">
    <location>
        <begin position="498"/>
        <end position="520"/>
    </location>
</feature>
<organism evidence="4 5">
    <name type="scientific">Actinia tenebrosa</name>
    <name type="common">Australian red waratah sea anemone</name>
    <dbReference type="NCBI Taxonomy" id="6105"/>
    <lineage>
        <taxon>Eukaryota</taxon>
        <taxon>Metazoa</taxon>
        <taxon>Cnidaria</taxon>
        <taxon>Anthozoa</taxon>
        <taxon>Hexacorallia</taxon>
        <taxon>Actiniaria</taxon>
        <taxon>Actiniidae</taxon>
        <taxon>Actinia</taxon>
    </lineage>
</organism>
<dbReference type="Gene3D" id="1.20.1250.20">
    <property type="entry name" value="MFS general substrate transporter like domains"/>
    <property type="match status" value="2"/>
</dbReference>
<dbReference type="AlphaFoldDB" id="A0A6P8I9C1"/>
<feature type="compositionally biased region" description="Basic and acidic residues" evidence="2">
    <location>
        <begin position="334"/>
        <end position="347"/>
    </location>
</feature>
<feature type="transmembrane region" description="Helical" evidence="3">
    <location>
        <begin position="683"/>
        <end position="705"/>
    </location>
</feature>
<accession>A0A6P8I9C1</accession>
<keyword evidence="3" id="KW-0472">Membrane</keyword>
<feature type="region of interest" description="Disordered" evidence="2">
    <location>
        <begin position="334"/>
        <end position="363"/>
    </location>
</feature>
<feature type="transmembrane region" description="Helical" evidence="3">
    <location>
        <begin position="656"/>
        <end position="677"/>
    </location>
</feature>
<dbReference type="InParanoid" id="A0A6P8I9C1"/>
<dbReference type="GeneID" id="116297596"/>
<feature type="transmembrane region" description="Helical" evidence="3">
    <location>
        <begin position="717"/>
        <end position="739"/>
    </location>
</feature>
<name>A0A6P8I9C1_ACTTE</name>
<keyword evidence="4" id="KW-1185">Reference proteome</keyword>
<feature type="transmembrane region" description="Helical" evidence="3">
    <location>
        <begin position="590"/>
        <end position="614"/>
    </location>
</feature>
<feature type="transmembrane region" description="Helical" evidence="3">
    <location>
        <begin position="12"/>
        <end position="32"/>
    </location>
</feature>
<feature type="transmembrane region" description="Helical" evidence="3">
    <location>
        <begin position="93"/>
        <end position="114"/>
    </location>
</feature>
<dbReference type="GO" id="GO:0008643">
    <property type="term" value="P:carbohydrate transport"/>
    <property type="evidence" value="ECO:0007669"/>
    <property type="project" value="InterPro"/>
</dbReference>
<dbReference type="GO" id="GO:0005886">
    <property type="term" value="C:plasma membrane"/>
    <property type="evidence" value="ECO:0007669"/>
    <property type="project" value="TreeGrafter"/>
</dbReference>
<dbReference type="SUPFAM" id="SSF103473">
    <property type="entry name" value="MFS general substrate transporter"/>
    <property type="match status" value="2"/>
</dbReference>
<feature type="transmembrane region" description="Helical" evidence="3">
    <location>
        <begin position="203"/>
        <end position="221"/>
    </location>
</feature>
<keyword evidence="3" id="KW-0812">Transmembrane</keyword>
<evidence type="ECO:0000256" key="3">
    <source>
        <dbReference type="SAM" id="Phobius"/>
    </source>
</evidence>
<evidence type="ECO:0000256" key="2">
    <source>
        <dbReference type="SAM" id="MobiDB-lite"/>
    </source>
</evidence>
<dbReference type="InterPro" id="IPR036259">
    <property type="entry name" value="MFS_trans_sf"/>
</dbReference>
<sequence>MARSKTKERLPLHQIIFFSVGHVMNDLIHAIYSSYLLTFQTKILELPSNIIGYLWFIPCAIDAPFGLLIGYLSDNYSIPILSKLYGRRKSWHLLGCSLVGVFTPFILIPCFICGEQKDDWIIVAYYVVLLVGANAGWGITQANFLALIPEIAKRQSEMVKLGAISSAITLIGGIYVYVVTWVLLGANSGDTLSFKQWKEFMNLVIIVVGTGAFFAIIFHVGTREPNAKKGNTEKKPRRYLQNQEKKRHEFSMQSYEESKTVTSTSDSLYETAHVCSVSDVIQGKASTAIVNASFEEEEEGKEFYNYDKLDSKKKNEFTLDVAELENHLWHALSEHHDTEEDKYKADEVASVESSGYGGDSSLDGTDVESVEICMPETFIDMVPNHSAMILSSRRGSSRVSPFPSPKLSRSASKRVPRSQMGSESVDIHPHSSGEDYGVSRKVRSRLNSETQESPFPSPRVTRSLSDRFFVSPLVPEHLQMHHPSGIDPKIRSRLDSEIQESPLPSSHSSNSTSSGNCKESSLALESSNSNFLEINDSTLQEVNLNYMANKEMEKETSKANDIDSELTIIDRSKGKSTRRKSWRTLFKNPVFYKLGVAYMFTRLSQTIVSSYLPMYLTDHLKFEKASIAYFPLVILISGVFASIAAKKLNKLLGNKWTFVVGAMAVIGGSGWFCLLTAENRSFAYIPAIVSGCGTSIMFVTTLALAAEFVDADRSSGAFLMASMGFFAKIFLGVLFGLLQEFAPEKTSPDCPECTQYVRYVFSLTPGVCAFLGVIAFVLFIPATIQCRPIAETVDAETQTDGLSFNEPGTNTLEVIKDYETKTEPVSAVFRDQTIQPDIEVKRITNEAGIIVEVPESLDTRF</sequence>
<evidence type="ECO:0000256" key="1">
    <source>
        <dbReference type="ARBA" id="ARBA00008335"/>
    </source>
</evidence>
<dbReference type="Proteomes" id="UP000515163">
    <property type="component" value="Unplaced"/>
</dbReference>
<feature type="transmembrane region" description="Helical" evidence="3">
    <location>
        <begin position="120"/>
        <end position="140"/>
    </location>
</feature>
<feature type="compositionally biased region" description="Low complexity" evidence="2">
    <location>
        <begin position="501"/>
        <end position="520"/>
    </location>
</feature>
<dbReference type="Pfam" id="PF13347">
    <property type="entry name" value="MFS_2"/>
    <property type="match status" value="2"/>
</dbReference>
<feature type="transmembrane region" description="Helical" evidence="3">
    <location>
        <begin position="52"/>
        <end position="72"/>
    </location>
</feature>